<dbReference type="KEGG" id="nam:NAMH_0301"/>
<evidence type="ECO:0008006" key="4">
    <source>
        <dbReference type="Google" id="ProtNLM"/>
    </source>
</evidence>
<evidence type="ECO:0000313" key="2">
    <source>
        <dbReference type="EMBL" id="ACM93178.1"/>
    </source>
</evidence>
<dbReference type="RefSeq" id="WP_015902230.1">
    <property type="nucleotide sequence ID" value="NC_012115.1"/>
</dbReference>
<keyword evidence="1" id="KW-0472">Membrane</keyword>
<evidence type="ECO:0000313" key="3">
    <source>
        <dbReference type="Proteomes" id="UP000000448"/>
    </source>
</evidence>
<keyword evidence="3" id="KW-1185">Reference proteome</keyword>
<reference evidence="2 3" key="1">
    <citation type="journal article" date="2009" name="PLoS Genet.">
        <title>Adaptations to submarine hydrothermal environments exemplified by the genome of Nautilia profundicola.</title>
        <authorList>
            <person name="Campbell B.J."/>
            <person name="Smith J.L."/>
            <person name="Hanson T.E."/>
            <person name="Klotz M.G."/>
            <person name="Stein L.Y."/>
            <person name="Lee C.K."/>
            <person name="Wu D."/>
            <person name="Robinson J.M."/>
            <person name="Khouri H.M."/>
            <person name="Eisen J.A."/>
            <person name="Cary S.C."/>
        </authorList>
    </citation>
    <scope>NUCLEOTIDE SEQUENCE [LARGE SCALE GENOMIC DNA]</scope>
    <source>
        <strain evidence="3">ATCC BAA-1463 / DSM 18972 / AmH</strain>
    </source>
</reference>
<proteinExistence type="predicted"/>
<dbReference type="EMBL" id="CP001279">
    <property type="protein sequence ID" value="ACM93178.1"/>
    <property type="molecule type" value="Genomic_DNA"/>
</dbReference>
<dbReference type="STRING" id="598659.NAMH_0301"/>
<keyword evidence="1" id="KW-1133">Transmembrane helix</keyword>
<protein>
    <recommendedName>
        <fullName evidence="4">Transmembrane protein</fullName>
    </recommendedName>
</protein>
<organism evidence="2 3">
    <name type="scientific">Nautilia profundicola (strain ATCC BAA-1463 / DSM 18972 / AmH)</name>
    <dbReference type="NCBI Taxonomy" id="598659"/>
    <lineage>
        <taxon>Bacteria</taxon>
        <taxon>Pseudomonadati</taxon>
        <taxon>Campylobacterota</taxon>
        <taxon>Epsilonproteobacteria</taxon>
        <taxon>Nautiliales</taxon>
        <taxon>Nautiliaceae</taxon>
        <taxon>Nautilia</taxon>
    </lineage>
</organism>
<feature type="transmembrane region" description="Helical" evidence="1">
    <location>
        <begin position="138"/>
        <end position="158"/>
    </location>
</feature>
<keyword evidence="1" id="KW-0812">Transmembrane</keyword>
<accession>B9L7W6</accession>
<gene>
    <name evidence="2" type="ordered locus">NAMH_0301</name>
</gene>
<dbReference type="Proteomes" id="UP000000448">
    <property type="component" value="Chromosome"/>
</dbReference>
<dbReference type="HOGENOM" id="CLU_1101296_0_0_7"/>
<dbReference type="OrthoDB" id="5338856at2"/>
<evidence type="ECO:0000256" key="1">
    <source>
        <dbReference type="SAM" id="Phobius"/>
    </source>
</evidence>
<name>B9L7W6_NAUPA</name>
<dbReference type="eggNOG" id="COG3190">
    <property type="taxonomic scope" value="Bacteria"/>
</dbReference>
<dbReference type="AlphaFoldDB" id="B9L7W6"/>
<sequence>MKKIIFLLLGVLVFGANLINVNFFEGKNKLDVLFSLDDAFKGKVKQISKNSYILTGINTDKVIQKEFKKNFINSIIISPEKNGVRIDITSNKKIKTSVALTPDGYGVRFRIINANPVVKTTKAENIKNMTAQTQGLDMLSYIVGISILIILAFVLWFIKRKAVHLPKLKEDMKVLAQKPVDAKNKIVLFDYQGRKYLMLIGNTNVLLDVFVEDVAVPKNEVEFDEMLKLSKKYGNIEKYIQNAEKLKEFDERI</sequence>